<dbReference type="AlphaFoldDB" id="A0A6N8HWC4"/>
<organism evidence="9 10">
    <name type="scientific">Caproicibacter fermentans</name>
    <dbReference type="NCBI Taxonomy" id="2576756"/>
    <lineage>
        <taxon>Bacteria</taxon>
        <taxon>Bacillati</taxon>
        <taxon>Bacillota</taxon>
        <taxon>Clostridia</taxon>
        <taxon>Eubacteriales</taxon>
        <taxon>Acutalibacteraceae</taxon>
        <taxon>Caproicibacter</taxon>
    </lineage>
</organism>
<dbReference type="Proteomes" id="UP000469440">
    <property type="component" value="Unassembled WGS sequence"/>
</dbReference>
<evidence type="ECO:0000313" key="9">
    <source>
        <dbReference type="EMBL" id="MVB09979.1"/>
    </source>
</evidence>
<name>A0A6N8HWC4_9FIRM</name>
<comment type="similarity">
    <text evidence="2">Belongs to the UPF0702 family.</text>
</comment>
<reference evidence="9 10" key="1">
    <citation type="submission" date="2019-09" db="EMBL/GenBank/DDBJ databases">
        <title>Genome sequence of Clostridium sp. EA1.</title>
        <authorList>
            <person name="Poehlein A."/>
            <person name="Bengelsdorf F.R."/>
            <person name="Daniel R."/>
        </authorList>
    </citation>
    <scope>NUCLEOTIDE SEQUENCE [LARGE SCALE GENOMIC DNA]</scope>
    <source>
        <strain evidence="9 10">EA1</strain>
    </source>
</reference>
<keyword evidence="10" id="KW-1185">Reference proteome</keyword>
<protein>
    <recommendedName>
        <fullName evidence="8">YetF C-terminal domain-containing protein</fullName>
    </recommendedName>
</protein>
<dbReference type="Pfam" id="PF04239">
    <property type="entry name" value="DUF421"/>
    <property type="match status" value="1"/>
</dbReference>
<dbReference type="EMBL" id="VWXL01000014">
    <property type="protein sequence ID" value="MVB09979.1"/>
    <property type="molecule type" value="Genomic_DNA"/>
</dbReference>
<evidence type="ECO:0000256" key="5">
    <source>
        <dbReference type="ARBA" id="ARBA00022989"/>
    </source>
</evidence>
<feature type="transmembrane region" description="Helical" evidence="7">
    <location>
        <begin position="59"/>
        <end position="81"/>
    </location>
</feature>
<evidence type="ECO:0000256" key="6">
    <source>
        <dbReference type="ARBA" id="ARBA00023136"/>
    </source>
</evidence>
<evidence type="ECO:0000256" key="4">
    <source>
        <dbReference type="ARBA" id="ARBA00022692"/>
    </source>
</evidence>
<comment type="caution">
    <text evidence="9">The sequence shown here is derived from an EMBL/GenBank/DDBJ whole genome shotgun (WGS) entry which is preliminary data.</text>
</comment>
<feature type="transmembrane region" description="Helical" evidence="7">
    <location>
        <begin position="7"/>
        <end position="26"/>
    </location>
</feature>
<dbReference type="Gene3D" id="3.30.240.20">
    <property type="entry name" value="bsu07140 like domains"/>
    <property type="match status" value="2"/>
</dbReference>
<dbReference type="OrthoDB" id="9778331at2"/>
<keyword evidence="4 7" id="KW-0812">Transmembrane</keyword>
<evidence type="ECO:0000256" key="1">
    <source>
        <dbReference type="ARBA" id="ARBA00004651"/>
    </source>
</evidence>
<sequence>MIGILEAFLRSVAAFLLLMLVTRLMGKKAISQMTFFDFCVGITLGSVTTEIGLTGNDSMGTAIVMLFTLAGLTILTGYLHLKSMKFRKAVNSEPLVLIENGQIVEPNLKKSRITLNDLTSLLREKNAFNIADVNNAVLENDGKLSVQLKSGKKPVTPSQLQLHPPEKGLTRDIVIDGVLLSENLEATNLTKEWLYEELKKQGISNLGEVFFAALDSSGSLYVSKGMKGKEQPGQHGIE</sequence>
<dbReference type="InterPro" id="IPR007353">
    <property type="entry name" value="DUF421"/>
</dbReference>
<dbReference type="PANTHER" id="PTHR34582:SF6">
    <property type="entry name" value="UPF0702 TRANSMEMBRANE PROTEIN YCAP"/>
    <property type="match status" value="1"/>
</dbReference>
<feature type="domain" description="YetF C-terminal" evidence="8">
    <location>
        <begin position="82"/>
        <end position="214"/>
    </location>
</feature>
<evidence type="ECO:0000313" key="10">
    <source>
        <dbReference type="Proteomes" id="UP000469440"/>
    </source>
</evidence>
<dbReference type="PANTHER" id="PTHR34582">
    <property type="entry name" value="UPF0702 TRANSMEMBRANE PROTEIN YCAP"/>
    <property type="match status" value="1"/>
</dbReference>
<evidence type="ECO:0000256" key="2">
    <source>
        <dbReference type="ARBA" id="ARBA00006448"/>
    </source>
</evidence>
<accession>A0A6N8HWC4</accession>
<evidence type="ECO:0000256" key="7">
    <source>
        <dbReference type="SAM" id="Phobius"/>
    </source>
</evidence>
<dbReference type="InterPro" id="IPR023090">
    <property type="entry name" value="UPF0702_alpha/beta_dom_sf"/>
</dbReference>
<dbReference type="RefSeq" id="WP_156989769.1">
    <property type="nucleotide sequence ID" value="NZ_VWXL01000014.1"/>
</dbReference>
<evidence type="ECO:0000259" key="8">
    <source>
        <dbReference type="Pfam" id="PF04239"/>
    </source>
</evidence>
<keyword evidence="3" id="KW-1003">Cell membrane</keyword>
<evidence type="ECO:0000256" key="3">
    <source>
        <dbReference type="ARBA" id="ARBA00022475"/>
    </source>
</evidence>
<gene>
    <name evidence="9" type="ORF">CAFE_06500</name>
</gene>
<proteinExistence type="inferred from homology"/>
<comment type="subcellular location">
    <subcellularLocation>
        <location evidence="1">Cell membrane</location>
        <topology evidence="1">Multi-pass membrane protein</topology>
    </subcellularLocation>
</comment>
<keyword evidence="6 7" id="KW-0472">Membrane</keyword>
<dbReference type="GO" id="GO:0005886">
    <property type="term" value="C:plasma membrane"/>
    <property type="evidence" value="ECO:0007669"/>
    <property type="project" value="UniProtKB-SubCell"/>
</dbReference>
<keyword evidence="5 7" id="KW-1133">Transmembrane helix</keyword>